<comment type="similarity">
    <text evidence="1">Belongs to the HyuE racemase family.</text>
</comment>
<evidence type="ECO:0000313" key="2">
    <source>
        <dbReference type="EMBL" id="GLY88854.1"/>
    </source>
</evidence>
<evidence type="ECO:0000256" key="1">
    <source>
        <dbReference type="ARBA" id="ARBA00038414"/>
    </source>
</evidence>
<keyword evidence="3" id="KW-1185">Reference proteome</keyword>
<dbReference type="InterPro" id="IPR015942">
    <property type="entry name" value="Asp/Glu/hydantoin_racemase"/>
</dbReference>
<dbReference type="AlphaFoldDB" id="A0A9W6W2W5"/>
<dbReference type="EMBL" id="BSTK01000011">
    <property type="protein sequence ID" value="GLY88854.1"/>
    <property type="molecule type" value="Genomic_DNA"/>
</dbReference>
<dbReference type="InterPro" id="IPR052186">
    <property type="entry name" value="Hydantoin_racemase-like"/>
</dbReference>
<comment type="caution">
    <text evidence="2">The sequence shown here is derived from an EMBL/GenBank/DDBJ whole genome shotgun (WGS) entry which is preliminary data.</text>
</comment>
<protein>
    <recommendedName>
        <fullName evidence="4">Hydantoin racemase</fullName>
    </recommendedName>
</protein>
<dbReference type="Gene3D" id="3.40.50.12500">
    <property type="match status" value="1"/>
</dbReference>
<dbReference type="Pfam" id="PF01177">
    <property type="entry name" value="Asp_Glu_race"/>
    <property type="match status" value="1"/>
</dbReference>
<name>A0A9W6W2W5_9ACTN</name>
<reference evidence="2" key="1">
    <citation type="submission" date="2023-03" db="EMBL/GenBank/DDBJ databases">
        <title>Actinoallomurus iriomotensis NBRC 103684.</title>
        <authorList>
            <person name="Ichikawa N."/>
            <person name="Sato H."/>
            <person name="Tonouchi N."/>
        </authorList>
    </citation>
    <scope>NUCLEOTIDE SEQUENCE</scope>
    <source>
        <strain evidence="2">NBRC 103684</strain>
    </source>
</reference>
<evidence type="ECO:0008006" key="4">
    <source>
        <dbReference type="Google" id="ProtNLM"/>
    </source>
</evidence>
<organism evidence="2 3">
    <name type="scientific">Actinoallomurus iriomotensis</name>
    <dbReference type="NCBI Taxonomy" id="478107"/>
    <lineage>
        <taxon>Bacteria</taxon>
        <taxon>Bacillati</taxon>
        <taxon>Actinomycetota</taxon>
        <taxon>Actinomycetes</taxon>
        <taxon>Streptosporangiales</taxon>
        <taxon>Thermomonosporaceae</taxon>
        <taxon>Actinoallomurus</taxon>
    </lineage>
</organism>
<accession>A0A9W6W2W5</accession>
<dbReference type="PANTHER" id="PTHR28047:SF5">
    <property type="entry name" value="PROTEIN DCG1"/>
    <property type="match status" value="1"/>
</dbReference>
<dbReference type="InterPro" id="IPR053714">
    <property type="entry name" value="Iso_Racemase_Enz_sf"/>
</dbReference>
<dbReference type="PANTHER" id="PTHR28047">
    <property type="entry name" value="PROTEIN DCG1"/>
    <property type="match status" value="1"/>
</dbReference>
<gene>
    <name evidence="2" type="ORF">Airi02_067830</name>
</gene>
<proteinExistence type="inferred from homology"/>
<dbReference type="Proteomes" id="UP001165074">
    <property type="component" value="Unassembled WGS sequence"/>
</dbReference>
<dbReference type="GO" id="GO:0047661">
    <property type="term" value="F:amino-acid racemase activity"/>
    <property type="evidence" value="ECO:0007669"/>
    <property type="project" value="InterPro"/>
</dbReference>
<sequence>MPAPATRLAGESGGLTVRIWYQSMADISRYPAYGEALRRRARGLLRPDTEVEVSGVVVGTYGDLPPTSVSIHPLAYHVLLDQVVGLAIRAEREGFDVMALGSFSEPHLRVIRSAVDIPVVSLAESTLLTGCMLARKVGVVTVTRRIRWMIEHIVDGHHLGERVAPIGVLDPEFSEDDLAAALDDPRGLVDAFLAAARRLIEHEFVDVIVPGEGILSQMLADEGVREIDGVSVMDGAAVTLTHAEMMATLHRATGLTPGRRWEFLKPDAALRARLREHAGQHPLSASELR</sequence>
<evidence type="ECO:0000313" key="3">
    <source>
        <dbReference type="Proteomes" id="UP001165074"/>
    </source>
</evidence>
<dbReference type="RefSeq" id="WP_285578753.1">
    <property type="nucleotide sequence ID" value="NZ_BSTK01000011.1"/>
</dbReference>